<sequence>MMKKSMIAICAAGVLASVGSMAHADEVEDAIKEALESYQAQDYVMAKQSLSMATQLINQLNAKALGQLLPEALAGWKAGEVSDDGQGGMMFGGGMAVSRDYSKDNTKVKISIVGDSPMLSQMMGIFQNPMIAGSMGKMTRIGKQMAMEGKDGQLTMVVANRFMVTIDGSASMDDKKEYAKAIDLEKLQGL</sequence>
<keyword evidence="1" id="KW-0732">Signal</keyword>
<reference evidence="2 3" key="1">
    <citation type="submission" date="2020-12" db="EMBL/GenBank/DDBJ databases">
        <authorList>
            <person name="Lu T."/>
            <person name="Wang Q."/>
            <person name="Han X."/>
        </authorList>
    </citation>
    <scope>NUCLEOTIDE SEQUENCE [LARGE SCALE GENOMIC DNA]</scope>
    <source>
        <strain evidence="2 3">WQ 585</strain>
    </source>
</reference>
<gene>
    <name evidence="2" type="ORF">JHL22_02820</name>
</gene>
<dbReference type="Proteomes" id="UP000635316">
    <property type="component" value="Unassembled WGS sequence"/>
</dbReference>
<accession>A0ABS1E9M8</accession>
<name>A0ABS1E9M8_9BURK</name>
<feature type="signal peptide" evidence="1">
    <location>
        <begin position="1"/>
        <end position="24"/>
    </location>
</feature>
<feature type="chain" id="PRO_5046423988" evidence="1">
    <location>
        <begin position="25"/>
        <end position="190"/>
    </location>
</feature>
<organism evidence="2 3">
    <name type="scientific">Advenella mandrilli</name>
    <dbReference type="NCBI Taxonomy" id="2800330"/>
    <lineage>
        <taxon>Bacteria</taxon>
        <taxon>Pseudomonadati</taxon>
        <taxon>Pseudomonadota</taxon>
        <taxon>Betaproteobacteria</taxon>
        <taxon>Burkholderiales</taxon>
        <taxon>Alcaligenaceae</taxon>
    </lineage>
</organism>
<comment type="caution">
    <text evidence="2">The sequence shown here is derived from an EMBL/GenBank/DDBJ whole genome shotgun (WGS) entry which is preliminary data.</text>
</comment>
<evidence type="ECO:0000313" key="3">
    <source>
        <dbReference type="Proteomes" id="UP000635316"/>
    </source>
</evidence>
<dbReference type="RefSeq" id="WP_200233556.1">
    <property type="nucleotide sequence ID" value="NZ_JAENGP010000002.1"/>
</dbReference>
<proteinExistence type="predicted"/>
<keyword evidence="3" id="KW-1185">Reference proteome</keyword>
<dbReference type="EMBL" id="JAENGP010000002">
    <property type="protein sequence ID" value="MBK1780141.1"/>
    <property type="molecule type" value="Genomic_DNA"/>
</dbReference>
<protein>
    <submittedName>
        <fullName evidence="2">Uncharacterized protein</fullName>
    </submittedName>
</protein>
<evidence type="ECO:0000313" key="2">
    <source>
        <dbReference type="EMBL" id="MBK1780141.1"/>
    </source>
</evidence>
<evidence type="ECO:0000256" key="1">
    <source>
        <dbReference type="SAM" id="SignalP"/>
    </source>
</evidence>